<dbReference type="InterPro" id="IPR036052">
    <property type="entry name" value="TrpB-like_PALP_sf"/>
</dbReference>
<dbReference type="FunFam" id="3.40.50.1100:FF:000005">
    <property type="entry name" value="Threonine dehydratase catabolic"/>
    <property type="match status" value="1"/>
</dbReference>
<dbReference type="GO" id="GO:0006565">
    <property type="term" value="P:L-serine catabolic process"/>
    <property type="evidence" value="ECO:0007669"/>
    <property type="project" value="TreeGrafter"/>
</dbReference>
<comment type="catalytic activity">
    <reaction evidence="1">
        <text>L-threonine = 2-oxobutanoate + NH4(+)</text>
        <dbReference type="Rhea" id="RHEA:22108"/>
        <dbReference type="ChEBI" id="CHEBI:16763"/>
        <dbReference type="ChEBI" id="CHEBI:28938"/>
        <dbReference type="ChEBI" id="CHEBI:57926"/>
        <dbReference type="EC" id="4.3.1.19"/>
    </reaction>
</comment>
<evidence type="ECO:0000313" key="11">
    <source>
        <dbReference type="Proteomes" id="UP000460435"/>
    </source>
</evidence>
<dbReference type="NCBIfam" id="TIGR01127">
    <property type="entry name" value="ilvA_1Cterm"/>
    <property type="match status" value="1"/>
</dbReference>
<evidence type="ECO:0000256" key="4">
    <source>
        <dbReference type="ARBA" id="ARBA00012096"/>
    </source>
</evidence>
<reference evidence="10 11" key="1">
    <citation type="submission" date="2019-11" db="EMBL/GenBank/DDBJ databases">
        <authorList>
            <person name="Li X.-J."/>
            <person name="Feng X.-M."/>
        </authorList>
    </citation>
    <scope>NUCLEOTIDE SEQUENCE [LARGE SCALE GENOMIC DNA]</scope>
    <source>
        <strain evidence="10 11">XMNu-373</strain>
    </source>
</reference>
<dbReference type="GO" id="GO:0003941">
    <property type="term" value="F:L-serine ammonia-lyase activity"/>
    <property type="evidence" value="ECO:0007669"/>
    <property type="project" value="TreeGrafter"/>
</dbReference>
<dbReference type="SUPFAM" id="SSF53686">
    <property type="entry name" value="Tryptophan synthase beta subunit-like PLP-dependent enzymes"/>
    <property type="match status" value="1"/>
</dbReference>
<comment type="cofactor">
    <cofactor evidence="2">
        <name>pyridoxal 5'-phosphate</name>
        <dbReference type="ChEBI" id="CHEBI:597326"/>
    </cofactor>
</comment>
<evidence type="ECO:0000259" key="9">
    <source>
        <dbReference type="PROSITE" id="PS51671"/>
    </source>
</evidence>
<dbReference type="RefSeq" id="WP_162452507.1">
    <property type="nucleotide sequence ID" value="NZ_WLZY01000008.1"/>
</dbReference>
<comment type="caution">
    <text evidence="10">The sequence shown here is derived from an EMBL/GenBank/DDBJ whole genome shotgun (WGS) entry which is preliminary data.</text>
</comment>
<dbReference type="GO" id="GO:0006567">
    <property type="term" value="P:L-threonine catabolic process"/>
    <property type="evidence" value="ECO:0007669"/>
    <property type="project" value="InterPro"/>
</dbReference>
<proteinExistence type="inferred from homology"/>
<dbReference type="CDD" id="cd01562">
    <property type="entry name" value="Thr-dehyd"/>
    <property type="match status" value="1"/>
</dbReference>
<keyword evidence="5" id="KW-0663">Pyridoxal phosphate</keyword>
<keyword evidence="11" id="KW-1185">Reference proteome</keyword>
<dbReference type="InterPro" id="IPR001926">
    <property type="entry name" value="TrpB-like_PALP"/>
</dbReference>
<dbReference type="Proteomes" id="UP000460435">
    <property type="component" value="Unassembled WGS sequence"/>
</dbReference>
<dbReference type="FunFam" id="3.40.50.1100:FF:000007">
    <property type="entry name" value="L-threonine dehydratase catabolic TdcB"/>
    <property type="match status" value="1"/>
</dbReference>
<dbReference type="InterPro" id="IPR044561">
    <property type="entry name" value="ACT_ThrD-II-like"/>
</dbReference>
<dbReference type="InterPro" id="IPR005789">
    <property type="entry name" value="Thr_deHydtase_catblc"/>
</dbReference>
<gene>
    <name evidence="10" type="ORF">F7O44_22415</name>
</gene>
<evidence type="ECO:0000256" key="6">
    <source>
        <dbReference type="ARBA" id="ARBA00023239"/>
    </source>
</evidence>
<organism evidence="10 11">
    <name type="scientific">Phytoactinopolyspora mesophila</name>
    <dbReference type="NCBI Taxonomy" id="2650750"/>
    <lineage>
        <taxon>Bacteria</taxon>
        <taxon>Bacillati</taxon>
        <taxon>Actinomycetota</taxon>
        <taxon>Actinomycetes</taxon>
        <taxon>Jiangellales</taxon>
        <taxon>Jiangellaceae</taxon>
        <taxon>Phytoactinopolyspora</taxon>
    </lineage>
</organism>
<dbReference type="InterPro" id="IPR002912">
    <property type="entry name" value="ACT_dom"/>
</dbReference>
<comment type="similarity">
    <text evidence="3">Belongs to the serine/threonine dehydratase family.</text>
</comment>
<protein>
    <recommendedName>
        <fullName evidence="4">threonine ammonia-lyase</fullName>
        <ecNumber evidence="4">4.3.1.19</ecNumber>
    </recommendedName>
    <alternativeName>
        <fullName evidence="8">Threonine deaminase</fullName>
    </alternativeName>
</protein>
<evidence type="ECO:0000256" key="8">
    <source>
        <dbReference type="ARBA" id="ARBA00031427"/>
    </source>
</evidence>
<keyword evidence="6 10" id="KW-0456">Lyase</keyword>
<evidence type="ECO:0000256" key="5">
    <source>
        <dbReference type="ARBA" id="ARBA00022898"/>
    </source>
</evidence>
<evidence type="ECO:0000256" key="7">
    <source>
        <dbReference type="ARBA" id="ARBA00025527"/>
    </source>
</evidence>
<dbReference type="CDD" id="cd04886">
    <property type="entry name" value="ACT_ThrD-II-like"/>
    <property type="match status" value="1"/>
</dbReference>
<dbReference type="GO" id="GO:0009097">
    <property type="term" value="P:isoleucine biosynthetic process"/>
    <property type="evidence" value="ECO:0007669"/>
    <property type="project" value="TreeGrafter"/>
</dbReference>
<evidence type="ECO:0000256" key="2">
    <source>
        <dbReference type="ARBA" id="ARBA00001933"/>
    </source>
</evidence>
<dbReference type="PROSITE" id="PS51671">
    <property type="entry name" value="ACT"/>
    <property type="match status" value="1"/>
</dbReference>
<dbReference type="GO" id="GO:0004794">
    <property type="term" value="F:threonine deaminase activity"/>
    <property type="evidence" value="ECO:0007669"/>
    <property type="project" value="UniProtKB-EC"/>
</dbReference>
<dbReference type="EC" id="4.3.1.19" evidence="4"/>
<name>A0A7K3MA36_9ACTN</name>
<comment type="function">
    <text evidence="7">Catalyzes the anaerobic formation of alpha-ketobutyrate and ammonia from threonine in a two-step reaction. The first step involved a dehydration of threonine and a production of enamine intermediates (aminocrotonate), which tautomerizes to its imine form (iminobutyrate). Both intermediates are unstable and short-lived. The second step is the nonenzymatic hydrolysis of the enamine/imine intermediates to form 2-ketobutyrate and free ammonia. In the low water environment of the cell, the second step is accelerated by RidA.</text>
</comment>
<sequence>MDLTMTEVDAAREMLRDVVRPTPLEDSRWLGGKVGGPVHLKCENLQRAGSFKIRGAYVRIAKLSDDERRYGVVAASAGNHAQGVALAASMLGTPATVFMPEGAAIVKERATQAYGADVRFAGATVDEALLAARAFAAETGAVLIHPFDHADVVAGQATVGTEILEQCPDVRTIIVGTGGGGLLAGVSLAVHHLRPDVRVVGVQAEGAAAYPVSLEAGAPVSLERMSTMADGIAVGRPGDVPFSVIQQYVDSVVTVSEEALSRALVSLLERAKQVVEPAGAAAVGAILEDPGAFEPPVVAILSGGNIDPLLMMRVVRHGMAAAGRYLTFRVRVADAPGALAQLLSELASVDANVLDVVHERTAASLPVDQVEVALQLETRGPEHRARVLARLRQSNYPLSIPED</sequence>
<dbReference type="EMBL" id="WLZY01000008">
    <property type="protein sequence ID" value="NDL59832.1"/>
    <property type="molecule type" value="Genomic_DNA"/>
</dbReference>
<evidence type="ECO:0000256" key="1">
    <source>
        <dbReference type="ARBA" id="ARBA00001274"/>
    </source>
</evidence>
<dbReference type="PANTHER" id="PTHR48078:SF6">
    <property type="entry name" value="L-THREONINE DEHYDRATASE CATABOLIC TDCB"/>
    <property type="match status" value="1"/>
</dbReference>
<evidence type="ECO:0000256" key="3">
    <source>
        <dbReference type="ARBA" id="ARBA00010869"/>
    </source>
</evidence>
<feature type="domain" description="ACT" evidence="9">
    <location>
        <begin position="327"/>
        <end position="403"/>
    </location>
</feature>
<dbReference type="Pfam" id="PF00291">
    <property type="entry name" value="PALP"/>
    <property type="match status" value="1"/>
</dbReference>
<dbReference type="PANTHER" id="PTHR48078">
    <property type="entry name" value="THREONINE DEHYDRATASE, MITOCHONDRIAL-RELATED"/>
    <property type="match status" value="1"/>
</dbReference>
<dbReference type="Gene3D" id="3.40.50.1100">
    <property type="match status" value="2"/>
</dbReference>
<accession>A0A7K3MA36</accession>
<dbReference type="AlphaFoldDB" id="A0A7K3MA36"/>
<evidence type="ECO:0000313" key="10">
    <source>
        <dbReference type="EMBL" id="NDL59832.1"/>
    </source>
</evidence>
<dbReference type="InterPro" id="IPR050147">
    <property type="entry name" value="Ser/Thr_Dehydratase"/>
</dbReference>